<dbReference type="SMART" id="SM00342">
    <property type="entry name" value="HTH_ARAC"/>
    <property type="match status" value="1"/>
</dbReference>
<dbReference type="SUPFAM" id="SSF46689">
    <property type="entry name" value="Homeodomain-like"/>
    <property type="match status" value="1"/>
</dbReference>
<name>A0ABM8E3E0_9MICO</name>
<dbReference type="PROSITE" id="PS01124">
    <property type="entry name" value="HTH_ARAC_FAMILY_2"/>
    <property type="match status" value="1"/>
</dbReference>
<evidence type="ECO:0000313" key="6">
    <source>
        <dbReference type="Proteomes" id="UP001317779"/>
    </source>
</evidence>
<dbReference type="InterPro" id="IPR009057">
    <property type="entry name" value="Homeodomain-like_sf"/>
</dbReference>
<dbReference type="InterPro" id="IPR035418">
    <property type="entry name" value="AraC-bd_2"/>
</dbReference>
<evidence type="ECO:0000259" key="4">
    <source>
        <dbReference type="PROSITE" id="PS01124"/>
    </source>
</evidence>
<dbReference type="Proteomes" id="UP001317779">
    <property type="component" value="Chromosome"/>
</dbReference>
<proteinExistence type="predicted"/>
<dbReference type="InterPro" id="IPR018060">
    <property type="entry name" value="HTH_AraC"/>
</dbReference>
<dbReference type="Pfam" id="PF14525">
    <property type="entry name" value="AraC_binding_2"/>
    <property type="match status" value="1"/>
</dbReference>
<sequence>MIAGPVTRGGVSDFTTHDFTEFRAAASESFVPLQVRCNNPGRFAGRIRMAEVDEIHVSEVSAREHTVERTPELITRGDRRYFKLSLQISGSSLLIQDNREALLQPGDIAVYDTARPYSLVFDDDFRMMVVMFPQTLLDLPAESVGQLTAVRFAHGEGLPGMIGPFLEQMANGIERLSGPTGTRLAHNAIDLVTTMFASELGALSPTGHQALATRIRRYIEDHLADPQLDPAAIAAAHFISTRHLHGIFREEGTTVSTWVRTRRLEHCRRDLADPLLADRAIGTIAARWGFIDAAHFSRLFRATFDRSPSEVRAAAIQTGSAKSA</sequence>
<dbReference type="Gene3D" id="1.10.10.60">
    <property type="entry name" value="Homeodomain-like"/>
    <property type="match status" value="1"/>
</dbReference>
<gene>
    <name evidence="5" type="ORF">Microterr_29200</name>
</gene>
<protein>
    <submittedName>
        <fullName evidence="5">AraC family transcriptional regulator</fullName>
    </submittedName>
</protein>
<dbReference type="PANTHER" id="PTHR46796">
    <property type="entry name" value="HTH-TYPE TRANSCRIPTIONAL ACTIVATOR RHAS-RELATED"/>
    <property type="match status" value="1"/>
</dbReference>
<dbReference type="PANTHER" id="PTHR46796:SF6">
    <property type="entry name" value="ARAC SUBFAMILY"/>
    <property type="match status" value="1"/>
</dbReference>
<dbReference type="InterPro" id="IPR050204">
    <property type="entry name" value="AraC_XylS_family_regulators"/>
</dbReference>
<feature type="domain" description="HTH araC/xylS-type" evidence="4">
    <location>
        <begin position="213"/>
        <end position="314"/>
    </location>
</feature>
<evidence type="ECO:0000256" key="1">
    <source>
        <dbReference type="ARBA" id="ARBA00023015"/>
    </source>
</evidence>
<organism evidence="5 6">
    <name type="scientific">Microbacterium terricola</name>
    <dbReference type="NCBI Taxonomy" id="344163"/>
    <lineage>
        <taxon>Bacteria</taxon>
        <taxon>Bacillati</taxon>
        <taxon>Actinomycetota</taxon>
        <taxon>Actinomycetes</taxon>
        <taxon>Micrococcales</taxon>
        <taxon>Microbacteriaceae</taxon>
        <taxon>Microbacterium</taxon>
    </lineage>
</organism>
<keyword evidence="3" id="KW-0804">Transcription</keyword>
<evidence type="ECO:0000313" key="5">
    <source>
        <dbReference type="EMBL" id="BDV32260.1"/>
    </source>
</evidence>
<accession>A0ABM8E3E0</accession>
<dbReference type="Pfam" id="PF12833">
    <property type="entry name" value="HTH_18"/>
    <property type="match status" value="1"/>
</dbReference>
<keyword evidence="1" id="KW-0805">Transcription regulation</keyword>
<evidence type="ECO:0000256" key="3">
    <source>
        <dbReference type="ARBA" id="ARBA00023163"/>
    </source>
</evidence>
<evidence type="ECO:0000256" key="2">
    <source>
        <dbReference type="ARBA" id="ARBA00023125"/>
    </source>
</evidence>
<keyword evidence="6" id="KW-1185">Reference proteome</keyword>
<dbReference type="EMBL" id="AP027141">
    <property type="protein sequence ID" value="BDV32260.1"/>
    <property type="molecule type" value="Genomic_DNA"/>
</dbReference>
<reference evidence="5 6" key="1">
    <citation type="submission" date="2022-12" db="EMBL/GenBank/DDBJ databases">
        <title>Microbacterium terricola strain KV-448 chromosome, complete genome.</title>
        <authorList>
            <person name="Oshima T."/>
            <person name="Moriya T."/>
            <person name="Bessho Y."/>
        </authorList>
    </citation>
    <scope>NUCLEOTIDE SEQUENCE [LARGE SCALE GENOMIC DNA]</scope>
    <source>
        <strain evidence="5 6">KV-448</strain>
    </source>
</reference>
<keyword evidence="2" id="KW-0238">DNA-binding</keyword>